<evidence type="ECO:0000313" key="4">
    <source>
        <dbReference type="EMBL" id="BBX18922.1"/>
    </source>
</evidence>
<dbReference type="PRINTS" id="PR00420">
    <property type="entry name" value="RNGMNOXGNASE"/>
</dbReference>
<dbReference type="Gene3D" id="3.40.30.120">
    <property type="match status" value="1"/>
</dbReference>
<keyword evidence="2" id="KW-0285">Flavoprotein</keyword>
<evidence type="ECO:0000313" key="5">
    <source>
        <dbReference type="Proteomes" id="UP000467006"/>
    </source>
</evidence>
<dbReference type="OrthoDB" id="8670884at2"/>
<gene>
    <name evidence="4" type="ORF">MDUV_37820</name>
</gene>
<dbReference type="PANTHER" id="PTHR43004:SF19">
    <property type="entry name" value="BINDING MONOOXYGENASE, PUTATIVE (JCVI)-RELATED"/>
    <property type="match status" value="1"/>
</dbReference>
<comment type="cofactor">
    <cofactor evidence="1">
        <name>FAD</name>
        <dbReference type="ChEBI" id="CHEBI:57692"/>
    </cofactor>
</comment>
<dbReference type="SUPFAM" id="SSF51905">
    <property type="entry name" value="FAD/NAD(P)-binding domain"/>
    <property type="match status" value="1"/>
</dbReference>
<dbReference type="PANTHER" id="PTHR43004">
    <property type="entry name" value="TRK SYSTEM POTASSIUM UPTAKE PROTEIN"/>
    <property type="match status" value="1"/>
</dbReference>
<dbReference type="Pfam" id="PF21274">
    <property type="entry name" value="Rng_hyd_C"/>
    <property type="match status" value="1"/>
</dbReference>
<dbReference type="Gene3D" id="3.50.50.60">
    <property type="entry name" value="FAD/NAD(P)-binding domain"/>
    <property type="match status" value="1"/>
</dbReference>
<dbReference type="GO" id="GO:0016709">
    <property type="term" value="F:oxidoreductase activity, acting on paired donors, with incorporation or reduction of molecular oxygen, NAD(P)H as one donor, and incorporation of one atom of oxygen"/>
    <property type="evidence" value="ECO:0007669"/>
    <property type="project" value="UniProtKB-ARBA"/>
</dbReference>
<name>A0A7I7K686_9MYCO</name>
<dbReference type="KEGG" id="mdu:MDUV_37820"/>
<evidence type="ECO:0000256" key="2">
    <source>
        <dbReference type="ARBA" id="ARBA00022630"/>
    </source>
</evidence>
<dbReference type="Pfam" id="PF01494">
    <property type="entry name" value="FAD_binding_3"/>
    <property type="match status" value="1"/>
</dbReference>
<dbReference type="InterPro" id="IPR036188">
    <property type="entry name" value="FAD/NAD-bd_sf"/>
</dbReference>
<dbReference type="RefSeq" id="WP_098000917.1">
    <property type="nucleotide sequence ID" value="NZ_AP022563.1"/>
</dbReference>
<keyword evidence="3" id="KW-0274">FAD</keyword>
<proteinExistence type="predicted"/>
<keyword evidence="5" id="KW-1185">Reference proteome</keyword>
<sequence>MIDTDVVVVGAGPTGLTLACGLRLHGVDVRVVDRAAGPATTSRANFLHARGSEVLGRIGALGSLPDESLRAMRITNYLGDRPLATLEFGDPAMHTAAPPMVISQAKVEAALRARLADLGVTPEWGHGLAGLRSDGDTVLAELDDGTGIRARWLVGCDGTSSTTRTLAGIGFPGVKLTERWLLADLRLDWDVDRTGTTGWVHPAGVVGAMPMPDESGGDNLWRLFAYDPGLAQRPDQDEILERIRRILPERTGRQARIDGADWLSVFTVHRRLADRYRQGRVFIAGDAAHAHAPFGGQGMLTGIGDAENLAFKLALVVHARADEPLLDSYEAERRPLATEVLRGTSAVTRVNIANHPVGRFLRDRVAARIFRLPAVQRWTTYTASQLWVSYRKGPLGGSGRKPRPGDRVPDLACRRRDGTPTSVHRELGGRFVLLLPAGADGQAPIDVARTHLGDFVTGLHHTGEQMWLIRPDAHLAWRGAAGDVAGLSRWLTDALHTGRAR</sequence>
<organism evidence="4 5">
    <name type="scientific">Mycolicibacterium duvalii</name>
    <dbReference type="NCBI Taxonomy" id="39688"/>
    <lineage>
        <taxon>Bacteria</taxon>
        <taxon>Bacillati</taxon>
        <taxon>Actinomycetota</taxon>
        <taxon>Actinomycetes</taxon>
        <taxon>Mycobacteriales</taxon>
        <taxon>Mycobacteriaceae</taxon>
        <taxon>Mycolicibacterium</taxon>
    </lineage>
</organism>
<evidence type="ECO:0000256" key="3">
    <source>
        <dbReference type="ARBA" id="ARBA00022827"/>
    </source>
</evidence>
<protein>
    <submittedName>
        <fullName evidence="4">Oxygenase</fullName>
    </submittedName>
</protein>
<dbReference type="Gene3D" id="3.30.70.2450">
    <property type="match status" value="1"/>
</dbReference>
<dbReference type="AlphaFoldDB" id="A0A7I7K686"/>
<dbReference type="EMBL" id="AP022563">
    <property type="protein sequence ID" value="BBX18922.1"/>
    <property type="molecule type" value="Genomic_DNA"/>
</dbReference>
<reference evidence="4 5" key="1">
    <citation type="journal article" date="2019" name="Emerg. Microbes Infect.">
        <title>Comprehensive subspecies identification of 175 nontuberculous mycobacteria species based on 7547 genomic profiles.</title>
        <authorList>
            <person name="Matsumoto Y."/>
            <person name="Kinjo T."/>
            <person name="Motooka D."/>
            <person name="Nabeya D."/>
            <person name="Jung N."/>
            <person name="Uechi K."/>
            <person name="Horii T."/>
            <person name="Iida T."/>
            <person name="Fujita J."/>
            <person name="Nakamura S."/>
        </authorList>
    </citation>
    <scope>NUCLEOTIDE SEQUENCE [LARGE SCALE GENOMIC DNA]</scope>
    <source>
        <strain evidence="4 5">JCM 6396</strain>
    </source>
</reference>
<dbReference type="InterPro" id="IPR002938">
    <property type="entry name" value="FAD-bd"/>
</dbReference>
<dbReference type="Proteomes" id="UP000467006">
    <property type="component" value="Chromosome"/>
</dbReference>
<dbReference type="GO" id="GO:0071949">
    <property type="term" value="F:FAD binding"/>
    <property type="evidence" value="ECO:0007669"/>
    <property type="project" value="InterPro"/>
</dbReference>
<dbReference type="InterPro" id="IPR050641">
    <property type="entry name" value="RIFMO-like"/>
</dbReference>
<evidence type="ECO:0000256" key="1">
    <source>
        <dbReference type="ARBA" id="ARBA00001974"/>
    </source>
</evidence>
<accession>A0A7I7K686</accession>